<organism evidence="2 3">
    <name type="scientific">Riccia sorocarpa</name>
    <dbReference type="NCBI Taxonomy" id="122646"/>
    <lineage>
        <taxon>Eukaryota</taxon>
        <taxon>Viridiplantae</taxon>
        <taxon>Streptophyta</taxon>
        <taxon>Embryophyta</taxon>
        <taxon>Marchantiophyta</taxon>
        <taxon>Marchantiopsida</taxon>
        <taxon>Marchantiidae</taxon>
        <taxon>Marchantiales</taxon>
        <taxon>Ricciaceae</taxon>
        <taxon>Riccia</taxon>
    </lineage>
</organism>
<feature type="compositionally biased region" description="Polar residues" evidence="1">
    <location>
        <begin position="30"/>
        <end position="42"/>
    </location>
</feature>
<evidence type="ECO:0000313" key="2">
    <source>
        <dbReference type="EMBL" id="KAL3694716.1"/>
    </source>
</evidence>
<dbReference type="Proteomes" id="UP001633002">
    <property type="component" value="Unassembled WGS sequence"/>
</dbReference>
<keyword evidence="3" id="KW-1185">Reference proteome</keyword>
<evidence type="ECO:0000313" key="3">
    <source>
        <dbReference type="Proteomes" id="UP001633002"/>
    </source>
</evidence>
<feature type="region of interest" description="Disordered" evidence="1">
    <location>
        <begin position="1"/>
        <end position="101"/>
    </location>
</feature>
<feature type="compositionally biased region" description="Polar residues" evidence="1">
    <location>
        <begin position="74"/>
        <end position="96"/>
    </location>
</feature>
<proteinExistence type="predicted"/>
<sequence length="172" mass="18349">MVCDPGRAPSEPHPSQGGQPDRRERHRTHSTSASDLSTTPSTVGGGRPPAHPRKSSGSGAGASGSMSSGGRTPGVTTGAASRGSTPQTSIPVTTSAPTPPSRLHRLYNLLVRWGWGLLHLDLEVELRLNRRIPPDIAVLDHPMRMMQSLVVDVADDLLLTSIETVDHSLYPW</sequence>
<dbReference type="EMBL" id="JBJQOH010000003">
    <property type="protein sequence ID" value="KAL3694716.1"/>
    <property type="molecule type" value="Genomic_DNA"/>
</dbReference>
<protein>
    <submittedName>
        <fullName evidence="2">Uncharacterized protein</fullName>
    </submittedName>
</protein>
<evidence type="ECO:0000256" key="1">
    <source>
        <dbReference type="SAM" id="MobiDB-lite"/>
    </source>
</evidence>
<comment type="caution">
    <text evidence="2">The sequence shown here is derived from an EMBL/GenBank/DDBJ whole genome shotgun (WGS) entry which is preliminary data.</text>
</comment>
<gene>
    <name evidence="2" type="ORF">R1sor_008367</name>
</gene>
<accession>A0ABD3HVC0</accession>
<name>A0ABD3HVC0_9MARC</name>
<dbReference type="AlphaFoldDB" id="A0ABD3HVC0"/>
<reference evidence="2 3" key="1">
    <citation type="submission" date="2024-09" db="EMBL/GenBank/DDBJ databases">
        <title>Chromosome-scale assembly of Riccia sorocarpa.</title>
        <authorList>
            <person name="Paukszto L."/>
        </authorList>
    </citation>
    <scope>NUCLEOTIDE SEQUENCE [LARGE SCALE GENOMIC DNA]</scope>
    <source>
        <strain evidence="2">LP-2024</strain>
        <tissue evidence="2">Aerial parts of the thallus</tissue>
    </source>
</reference>